<keyword evidence="2" id="KW-1185">Reference proteome</keyword>
<dbReference type="Proteomes" id="UP000036367">
    <property type="component" value="Unassembled WGS sequence"/>
</dbReference>
<dbReference type="STRING" id="595434.RISK_005743"/>
<comment type="caution">
    <text evidence="1">The sequence shown here is derived from an EMBL/GenBank/DDBJ whole genome shotgun (WGS) entry which is preliminary data.</text>
</comment>
<accession>A0A0J1B7H3</accession>
<sequence length="444" mass="49460">MTKLCILNVVGLTPKLLRHAPNLAAMGNHRPWTSPVPAVTCTSQATMLTGLAPRDHGVVGNGWLYRDTQEIRFWQQARTLIEGDVFYDRYETAKMFWWFNQSTTAQYGATPKPHYGCDGSKVFDILDWSGCNLTEKLGPFPFFGFWGPAAGIASSEWIAQATALVMREKQPQLTLCYLPHLDYDFQRLPHHDPARVAEVDAAAAKVIEAAGEIGAQVVVVSEYGLVPVDTPVGINQILRRNDWLKVRRGPFGEIMLPGESDAFAVADHQLAHVYVRRPELIPTVRSTLEQTPGIAAVVSPGDLQLDHPRSGELIALAEPNAWFTYYYWLDNANAPDFARTVDIHRKPGYDPCELFLTSKLRAAARLAQKKAGLRYKMDVIPLDPTLVRGSHGVLPADHNDGPLIIGPSELPETMQGFPRYVEQLLAPRSGSRQDFRLSRNERNS</sequence>
<name>A0A0J1B7H3_RHOIS</name>
<dbReference type="OrthoDB" id="9771966at2"/>
<evidence type="ECO:0008006" key="3">
    <source>
        <dbReference type="Google" id="ProtNLM"/>
    </source>
</evidence>
<gene>
    <name evidence="1" type="ORF">RISK_005743</name>
</gene>
<dbReference type="Pfam" id="PF01663">
    <property type="entry name" value="Phosphodiest"/>
    <property type="match status" value="1"/>
</dbReference>
<organism evidence="1 2">
    <name type="scientific">Rhodopirellula islandica</name>
    <dbReference type="NCBI Taxonomy" id="595434"/>
    <lineage>
        <taxon>Bacteria</taxon>
        <taxon>Pseudomonadati</taxon>
        <taxon>Planctomycetota</taxon>
        <taxon>Planctomycetia</taxon>
        <taxon>Pirellulales</taxon>
        <taxon>Pirellulaceae</taxon>
        <taxon>Rhodopirellula</taxon>
    </lineage>
</organism>
<evidence type="ECO:0000313" key="1">
    <source>
        <dbReference type="EMBL" id="KLU02677.1"/>
    </source>
</evidence>
<reference evidence="1" key="1">
    <citation type="submission" date="2015-05" db="EMBL/GenBank/DDBJ databases">
        <title>Permanent draft genome of Rhodopirellula islandicus K833.</title>
        <authorList>
            <person name="Kizina J."/>
            <person name="Richter M."/>
            <person name="Glockner F.O."/>
            <person name="Harder J."/>
        </authorList>
    </citation>
    <scope>NUCLEOTIDE SEQUENCE [LARGE SCALE GENOMIC DNA]</scope>
    <source>
        <strain evidence="1">K833</strain>
    </source>
</reference>
<evidence type="ECO:0000313" key="2">
    <source>
        <dbReference type="Proteomes" id="UP000036367"/>
    </source>
</evidence>
<dbReference type="EMBL" id="LECT01000044">
    <property type="protein sequence ID" value="KLU02677.1"/>
    <property type="molecule type" value="Genomic_DNA"/>
</dbReference>
<dbReference type="Gene3D" id="3.40.720.10">
    <property type="entry name" value="Alkaline Phosphatase, subunit A"/>
    <property type="match status" value="1"/>
</dbReference>
<dbReference type="SUPFAM" id="SSF53649">
    <property type="entry name" value="Alkaline phosphatase-like"/>
    <property type="match status" value="1"/>
</dbReference>
<dbReference type="PATRIC" id="fig|595434.4.peg.5454"/>
<dbReference type="InterPro" id="IPR002591">
    <property type="entry name" value="Phosphodiest/P_Trfase"/>
</dbReference>
<dbReference type="RefSeq" id="WP_047816649.1">
    <property type="nucleotide sequence ID" value="NZ_LECT01000044.1"/>
</dbReference>
<protein>
    <recommendedName>
        <fullName evidence="3">Alkaline phosphatase family protein</fullName>
    </recommendedName>
</protein>
<dbReference type="InterPro" id="IPR017850">
    <property type="entry name" value="Alkaline_phosphatase_core_sf"/>
</dbReference>
<dbReference type="AlphaFoldDB" id="A0A0J1B7H3"/>
<proteinExistence type="predicted"/>